<feature type="transmembrane region" description="Helical" evidence="12">
    <location>
        <begin position="271"/>
        <end position="300"/>
    </location>
</feature>
<dbReference type="InterPro" id="IPR044201">
    <property type="entry name" value="DVR-like"/>
</dbReference>
<dbReference type="InterPro" id="IPR036291">
    <property type="entry name" value="NAD(P)-bd_dom_sf"/>
</dbReference>
<dbReference type="EC" id="1.3.1.75" evidence="9"/>
<protein>
    <recommendedName>
        <fullName evidence="10">Divinyl chlorophyllide a 8-vinyl-reductase, chloroplastic</fullName>
        <ecNumber evidence="9">1.3.1.75</ecNumber>
    </recommendedName>
</protein>
<dbReference type="InterPro" id="IPR016040">
    <property type="entry name" value="NAD(P)-bd_dom"/>
</dbReference>
<evidence type="ECO:0000256" key="9">
    <source>
        <dbReference type="ARBA" id="ARBA00024059"/>
    </source>
</evidence>
<accession>A0A7S4B656</accession>
<dbReference type="PANTHER" id="PTHR47378:SF1">
    <property type="entry name" value="DIVINYL CHLOROPHYLLIDE A 8-VINYL-REDUCTASE, CHLOROPLASTIC"/>
    <property type="match status" value="1"/>
</dbReference>
<evidence type="ECO:0000256" key="12">
    <source>
        <dbReference type="SAM" id="Phobius"/>
    </source>
</evidence>
<dbReference type="GO" id="GO:0009507">
    <property type="term" value="C:chloroplast"/>
    <property type="evidence" value="ECO:0007669"/>
    <property type="project" value="UniProtKB-SubCell"/>
</dbReference>
<keyword evidence="12" id="KW-1133">Transmembrane helix</keyword>
<comment type="catalytic activity">
    <reaction evidence="11">
        <text>protochlorophyllide a + NADP(+) = 3,8-divinyl protochlorophyllide a + NADPH + H(+)</text>
        <dbReference type="Rhea" id="RHEA:48884"/>
        <dbReference type="ChEBI" id="CHEBI:15378"/>
        <dbReference type="ChEBI" id="CHEBI:57783"/>
        <dbReference type="ChEBI" id="CHEBI:58349"/>
        <dbReference type="ChEBI" id="CHEBI:58632"/>
        <dbReference type="ChEBI" id="CHEBI:83350"/>
        <dbReference type="EC" id="1.3.1.75"/>
    </reaction>
</comment>
<dbReference type="GO" id="GO:0033728">
    <property type="term" value="F:3,8-divinyl protochlorophyllide a 8-vinyl-reductase (NADPH) activity"/>
    <property type="evidence" value="ECO:0007669"/>
    <property type="project" value="UniProtKB-EC"/>
</dbReference>
<evidence type="ECO:0000256" key="2">
    <source>
        <dbReference type="ARBA" id="ARBA00005173"/>
    </source>
</evidence>
<name>A0A7S4B656_CHRCT</name>
<dbReference type="SUPFAM" id="SSF51735">
    <property type="entry name" value="NAD(P)-binding Rossmann-fold domains"/>
    <property type="match status" value="1"/>
</dbReference>
<dbReference type="CDD" id="cd05243">
    <property type="entry name" value="SDR_a5"/>
    <property type="match status" value="1"/>
</dbReference>
<comment type="subcellular location">
    <subcellularLocation>
        <location evidence="1">Plastid</location>
        <location evidence="1">Chloroplast</location>
    </subcellularLocation>
</comment>
<evidence type="ECO:0000259" key="13">
    <source>
        <dbReference type="Pfam" id="PF13460"/>
    </source>
</evidence>
<evidence type="ECO:0000256" key="7">
    <source>
        <dbReference type="ARBA" id="ARBA00023002"/>
    </source>
</evidence>
<keyword evidence="12" id="KW-0812">Transmembrane</keyword>
<keyword evidence="3" id="KW-0150">Chloroplast</keyword>
<dbReference type="Pfam" id="PF13460">
    <property type="entry name" value="NAD_binding_10"/>
    <property type="match status" value="1"/>
</dbReference>
<keyword evidence="5" id="KW-0521">NADP</keyword>
<dbReference type="EMBL" id="HBIZ01013342">
    <property type="protein sequence ID" value="CAE0755499.1"/>
    <property type="molecule type" value="Transcribed_RNA"/>
</dbReference>
<evidence type="ECO:0000256" key="1">
    <source>
        <dbReference type="ARBA" id="ARBA00004229"/>
    </source>
</evidence>
<keyword evidence="4" id="KW-0934">Plastid</keyword>
<dbReference type="GO" id="GO:0015995">
    <property type="term" value="P:chlorophyll biosynthetic process"/>
    <property type="evidence" value="ECO:0007669"/>
    <property type="project" value="UniProtKB-UniPathway"/>
</dbReference>
<dbReference type="PANTHER" id="PTHR47378">
    <property type="entry name" value="DIVINYL CHLOROPHYLLIDE A 8-VINYL-REDUCTASE, CHLOROPLASTIC"/>
    <property type="match status" value="1"/>
</dbReference>
<gene>
    <name evidence="14" type="ORF">PCAR00345_LOCUS8086</name>
</gene>
<evidence type="ECO:0000256" key="8">
    <source>
        <dbReference type="ARBA" id="ARBA00023171"/>
    </source>
</evidence>
<dbReference type="UniPathway" id="UPA00668"/>
<keyword evidence="8" id="KW-0149">Chlorophyll biosynthesis</keyword>
<evidence type="ECO:0000313" key="14">
    <source>
        <dbReference type="EMBL" id="CAE0755499.1"/>
    </source>
</evidence>
<evidence type="ECO:0000256" key="11">
    <source>
        <dbReference type="ARBA" id="ARBA00049498"/>
    </source>
</evidence>
<evidence type="ECO:0000256" key="10">
    <source>
        <dbReference type="ARBA" id="ARBA00024089"/>
    </source>
</evidence>
<dbReference type="Gene3D" id="3.40.50.720">
    <property type="entry name" value="NAD(P)-binding Rossmann-like Domain"/>
    <property type="match status" value="1"/>
</dbReference>
<dbReference type="AlphaFoldDB" id="A0A7S4B656"/>
<sequence length="353" mass="38566">MVIVSPCPVLGAQNFTHEYRKQSYGCPNNLALTAGSHTANVNTRQVLVLGCTGYIGRFVTKELINRGYDVTAFTRERAGVGGKKSKEDIERDFSGAKVVVGDVCDAESLKRNGFGDKIDVVVSCLASRTGGIQDSWDIDYGASKKALDALIEQGGSHYVLLSAICVQKPLLEFQRAKLKLEQEIEAQDSVSYSIIRPTAFFKSLAGQVQLVKDGKPYIMFGDGQLSKANAISEPDLAAVIADGISKKEMHNKVQLLRRLTLHFNEQCVVCIAAILTLFLHACFFVACLLSLSPCYVLTLYRHRSRAHTRLQRTSRTPSNAASIYHAEYGPTPSDSIEPRAAYGVGLVRQTIGS</sequence>
<comment type="pathway">
    <text evidence="2">Porphyrin-containing compound metabolism; chlorophyll biosynthesis.</text>
</comment>
<evidence type="ECO:0000256" key="5">
    <source>
        <dbReference type="ARBA" id="ARBA00022857"/>
    </source>
</evidence>
<feature type="domain" description="NAD(P)-binding" evidence="13">
    <location>
        <begin position="50"/>
        <end position="244"/>
    </location>
</feature>
<keyword evidence="7" id="KW-0560">Oxidoreductase</keyword>
<evidence type="ECO:0000256" key="4">
    <source>
        <dbReference type="ARBA" id="ARBA00022640"/>
    </source>
</evidence>
<keyword evidence="12" id="KW-0472">Membrane</keyword>
<organism evidence="14">
    <name type="scientific">Chrysotila carterae</name>
    <name type="common">Marine alga</name>
    <name type="synonym">Syracosphaera carterae</name>
    <dbReference type="NCBI Taxonomy" id="13221"/>
    <lineage>
        <taxon>Eukaryota</taxon>
        <taxon>Haptista</taxon>
        <taxon>Haptophyta</taxon>
        <taxon>Prymnesiophyceae</taxon>
        <taxon>Isochrysidales</taxon>
        <taxon>Isochrysidaceae</taxon>
        <taxon>Chrysotila</taxon>
    </lineage>
</organism>
<keyword evidence="6" id="KW-0809">Transit peptide</keyword>
<proteinExistence type="predicted"/>
<evidence type="ECO:0000256" key="6">
    <source>
        <dbReference type="ARBA" id="ARBA00022946"/>
    </source>
</evidence>
<evidence type="ECO:0000256" key="3">
    <source>
        <dbReference type="ARBA" id="ARBA00022528"/>
    </source>
</evidence>
<reference evidence="14" key="1">
    <citation type="submission" date="2021-01" db="EMBL/GenBank/DDBJ databases">
        <authorList>
            <person name="Corre E."/>
            <person name="Pelletier E."/>
            <person name="Niang G."/>
            <person name="Scheremetjew M."/>
            <person name="Finn R."/>
            <person name="Kale V."/>
            <person name="Holt S."/>
            <person name="Cochrane G."/>
            <person name="Meng A."/>
            <person name="Brown T."/>
            <person name="Cohen L."/>
        </authorList>
    </citation>
    <scope>NUCLEOTIDE SEQUENCE</scope>
    <source>
        <strain evidence="14">CCMP645</strain>
    </source>
</reference>